<sequence length="1062" mass="116263">MSMDIRSFFGSPGKPAASSSSTKHTNGKGKRKHDEDDGDFAMFEKKQRHSAKPTKMKKSNIIYDSDSDSDDPKSKKTKTLVKQTESKTSKGPTKLPQPTPEKKKATSAIDFFGNSPVQRSVKKPARKVQPLTNGGAKKPRLEMEEHDDEDFQATLRMMDQDESPPKEDKPAKGKGLASKLAAKVKAGSLVPDTPDREKQKERSRYTEPTIQDTPSGSRQQSRISTKEDEKESPTKRVTRSTPTKPPPAKRAPIKSTTKAKLEITSPPRKKEEAVTSPPGGEGEKRRGSAGYKSYLNREGPRSLGSREEPKGADGCLSGLTFVLTGVIEYFDKDQIKTMVEQHGGRLTTSVSKKTSHLVIGREPGESKVAKAQEFRIKQIQEEELYEMIETRPGKGGSKAKGQAPQQQAKHEETKPERTISKPDTPSMKPIPSSKDTAIKKEPSSLPSSSSSSSNVSQSGQSSKPAPGRGQSAAGGGQSLMWVDKYKPVSTKNIIGQQGDKSNAKKLLNWLRRWNDNNYGSNKEKAKFNRDAGFAFRAALLSGPPGVGKTTTATLVCQELGFSFIEQNASDSRGKKSLQGGIAESLDNQSIADMFKKGCGKKTSEEGHKHCLIMDEVDGVAGNEDRGGIQELIQMIKTTRTPIICICNDRSHPKIRSLVNYCFDLRFQRPRVPQIKSAMMSIAYKEGLTVPPAALDGMIMAANQDVRQVLHNLSMWSAGQKKMNAEQMNTDARNAKKDLKLGPWDVARQVFSSKDLKTMSFNDKMDLFFHDYSIAGLFVQENYLHVIPDEGRGDIKKQLDLVSKAADSMCQSDLVEKAIRTRNCWRLLPTQAVFASVIPGTTMQGYMGGMINFPSWLGKNSTRGKNFRLLQELQVHMRKSTSASIRSLNQEYLPRLRKFLTQPMVEREADGVPDTVNLMHSYDLLREDFDSLLEVTQYSGFNAPMGKVAPKVKAAFTRLYNKEAHATPYAVDAGGKKKKGKGGGGAAGVEDGLMKVEGEEDEGTQQDEEGSDEDDDVSALRAKPKAAGAKGRGGGSKGKAPAKGKAPVKGKAPAKGKGRGRSK</sequence>
<dbReference type="GO" id="GO:0003689">
    <property type="term" value="F:DNA clamp loader activity"/>
    <property type="evidence" value="ECO:0007669"/>
    <property type="project" value="UniProtKB-UniRule"/>
</dbReference>
<dbReference type="Pfam" id="PF08519">
    <property type="entry name" value="RFC1"/>
    <property type="match status" value="1"/>
</dbReference>
<dbReference type="GO" id="GO:0016887">
    <property type="term" value="F:ATP hydrolysis activity"/>
    <property type="evidence" value="ECO:0007669"/>
    <property type="project" value="InterPro"/>
</dbReference>
<evidence type="ECO:0000256" key="6">
    <source>
        <dbReference type="ARBA" id="ARBA00022741"/>
    </source>
</evidence>
<feature type="region of interest" description="Disordered" evidence="13">
    <location>
        <begin position="391"/>
        <end position="476"/>
    </location>
</feature>
<dbReference type="GO" id="GO:0005524">
    <property type="term" value="F:ATP binding"/>
    <property type="evidence" value="ECO:0007669"/>
    <property type="project" value="UniProtKB-UniRule"/>
</dbReference>
<dbReference type="SUPFAM" id="SSF52113">
    <property type="entry name" value="BRCT domain"/>
    <property type="match status" value="1"/>
</dbReference>
<keyword evidence="16" id="KW-1185">Reference proteome</keyword>
<evidence type="ECO:0000256" key="2">
    <source>
        <dbReference type="ARBA" id="ARBA00006116"/>
    </source>
</evidence>
<evidence type="ECO:0000256" key="9">
    <source>
        <dbReference type="ARBA" id="ARBA00023242"/>
    </source>
</evidence>
<feature type="compositionally biased region" description="Low complexity" evidence="13">
    <location>
        <begin position="10"/>
        <end position="23"/>
    </location>
</feature>
<feature type="compositionally biased region" description="Basic and acidic residues" evidence="13">
    <location>
        <begin position="224"/>
        <end position="234"/>
    </location>
</feature>
<evidence type="ECO:0000256" key="3">
    <source>
        <dbReference type="ARBA" id="ARBA00020401"/>
    </source>
</evidence>
<dbReference type="InterPro" id="IPR001357">
    <property type="entry name" value="BRCT_dom"/>
</dbReference>
<evidence type="ECO:0000313" key="15">
    <source>
        <dbReference type="EnsemblMetazoa" id="XP_030830291"/>
    </source>
</evidence>
<feature type="compositionally biased region" description="Polar residues" evidence="13">
    <location>
        <begin position="206"/>
        <end position="223"/>
    </location>
</feature>
<evidence type="ECO:0000313" key="16">
    <source>
        <dbReference type="Proteomes" id="UP000007110"/>
    </source>
</evidence>
<dbReference type="PIRSF" id="PIRSF036578">
    <property type="entry name" value="RFC1"/>
    <property type="match status" value="1"/>
</dbReference>
<feature type="compositionally biased region" description="Acidic residues" evidence="13">
    <location>
        <begin position="997"/>
        <end position="1016"/>
    </location>
</feature>
<evidence type="ECO:0000259" key="14">
    <source>
        <dbReference type="PROSITE" id="PS50172"/>
    </source>
</evidence>
<keyword evidence="9 12" id="KW-0539">Nucleus</keyword>
<dbReference type="InterPro" id="IPR047854">
    <property type="entry name" value="RFC_lid"/>
</dbReference>
<dbReference type="AlphaFoldDB" id="A0A7M7N376"/>
<dbReference type="PROSITE" id="PS50172">
    <property type="entry name" value="BRCT"/>
    <property type="match status" value="1"/>
</dbReference>
<dbReference type="InterPro" id="IPR003959">
    <property type="entry name" value="ATPase_AAA_core"/>
</dbReference>
<dbReference type="PANTHER" id="PTHR23389">
    <property type="entry name" value="CHROMOSOME TRANSMISSION FIDELITY FACTOR 18"/>
    <property type="match status" value="1"/>
</dbReference>
<evidence type="ECO:0000256" key="10">
    <source>
        <dbReference type="ARBA" id="ARBA00054501"/>
    </source>
</evidence>
<dbReference type="SUPFAM" id="SSF52540">
    <property type="entry name" value="P-loop containing nucleoside triphosphate hydrolases"/>
    <property type="match status" value="1"/>
</dbReference>
<comment type="subcellular location">
    <subcellularLocation>
        <location evidence="1 12">Nucleus</location>
    </subcellularLocation>
</comment>
<dbReference type="GO" id="GO:0005663">
    <property type="term" value="C:DNA replication factor C complex"/>
    <property type="evidence" value="ECO:0007669"/>
    <property type="project" value="InterPro"/>
</dbReference>
<name>A0A7M7N376_STRPU</name>
<dbReference type="Pfam" id="PF25361">
    <property type="entry name" value="AAA_lid_RFC1"/>
    <property type="match status" value="1"/>
</dbReference>
<dbReference type="InterPro" id="IPR003593">
    <property type="entry name" value="AAA+_ATPase"/>
</dbReference>
<evidence type="ECO:0000256" key="12">
    <source>
        <dbReference type="PIRNR" id="PIRNR036578"/>
    </source>
</evidence>
<feature type="compositionally biased region" description="Basic residues" evidence="13">
    <location>
        <begin position="46"/>
        <end position="58"/>
    </location>
</feature>
<dbReference type="SUPFAM" id="SSF48019">
    <property type="entry name" value="post-AAA+ oligomerization domain-like"/>
    <property type="match status" value="1"/>
</dbReference>
<dbReference type="InterPro" id="IPR036420">
    <property type="entry name" value="BRCT_dom_sf"/>
</dbReference>
<feature type="domain" description="BRCT" evidence="14">
    <location>
        <begin position="311"/>
        <end position="391"/>
    </location>
</feature>
<dbReference type="Gene3D" id="3.40.50.10190">
    <property type="entry name" value="BRCT domain"/>
    <property type="match status" value="1"/>
</dbReference>
<dbReference type="FunFam" id="3.40.50.300:FF:000395">
    <property type="entry name" value="Replication factor C subunit 1"/>
    <property type="match status" value="1"/>
</dbReference>
<dbReference type="InterPro" id="IPR012178">
    <property type="entry name" value="RFC1"/>
</dbReference>
<keyword evidence="5 12" id="KW-0235">DNA replication</keyword>
<dbReference type="Gene3D" id="1.10.8.60">
    <property type="match status" value="1"/>
</dbReference>
<dbReference type="GO" id="GO:0003677">
    <property type="term" value="F:DNA binding"/>
    <property type="evidence" value="ECO:0007669"/>
    <property type="project" value="UniProtKB-KW"/>
</dbReference>
<evidence type="ECO:0000256" key="8">
    <source>
        <dbReference type="ARBA" id="ARBA00023125"/>
    </source>
</evidence>
<reference evidence="16" key="1">
    <citation type="submission" date="2015-02" db="EMBL/GenBank/DDBJ databases">
        <title>Genome sequencing for Strongylocentrotus purpuratus.</title>
        <authorList>
            <person name="Murali S."/>
            <person name="Liu Y."/>
            <person name="Vee V."/>
            <person name="English A."/>
            <person name="Wang M."/>
            <person name="Skinner E."/>
            <person name="Han Y."/>
            <person name="Muzny D.M."/>
            <person name="Worley K.C."/>
            <person name="Gibbs R.A."/>
        </authorList>
    </citation>
    <scope>NUCLEOTIDE SEQUENCE</scope>
</reference>
<proteinExistence type="inferred from homology"/>
<evidence type="ECO:0000256" key="11">
    <source>
        <dbReference type="ARBA" id="ARBA00064311"/>
    </source>
</evidence>
<dbReference type="EnsemblMetazoa" id="XM_030974431">
    <property type="protein sequence ID" value="XP_030830291"/>
    <property type="gene ID" value="LOC593379"/>
</dbReference>
<feature type="region of interest" description="Disordered" evidence="13">
    <location>
        <begin position="971"/>
        <end position="1062"/>
    </location>
</feature>
<dbReference type="GO" id="GO:0006281">
    <property type="term" value="P:DNA repair"/>
    <property type="evidence" value="ECO:0007669"/>
    <property type="project" value="InterPro"/>
</dbReference>
<dbReference type="CDD" id="cd18140">
    <property type="entry name" value="HLD_clamp_RFC"/>
    <property type="match status" value="1"/>
</dbReference>
<comment type="similarity">
    <text evidence="2 12">Belongs to the activator 1 large subunit family.</text>
</comment>
<dbReference type="Pfam" id="PF00004">
    <property type="entry name" value="AAA"/>
    <property type="match status" value="1"/>
</dbReference>
<dbReference type="CDD" id="cd00009">
    <property type="entry name" value="AAA"/>
    <property type="match status" value="1"/>
</dbReference>
<dbReference type="InterPro" id="IPR013725">
    <property type="entry name" value="DNA_replication_fac_RFC1_C"/>
</dbReference>
<evidence type="ECO:0000256" key="5">
    <source>
        <dbReference type="ARBA" id="ARBA00022705"/>
    </source>
</evidence>
<keyword evidence="4" id="KW-0597">Phosphoprotein</keyword>
<keyword evidence="7 12" id="KW-0067">ATP-binding</keyword>
<dbReference type="Gene3D" id="3.40.50.300">
    <property type="entry name" value="P-loop containing nucleotide triphosphate hydrolases"/>
    <property type="match status" value="1"/>
</dbReference>
<protein>
    <recommendedName>
        <fullName evidence="3 12">Replication factor C subunit 1</fullName>
    </recommendedName>
</protein>
<dbReference type="GeneID" id="593379"/>
<accession>A0A7M7N376</accession>
<dbReference type="Proteomes" id="UP000007110">
    <property type="component" value="Unassembled WGS sequence"/>
</dbReference>
<dbReference type="InterPro" id="IPR008921">
    <property type="entry name" value="DNA_pol3_clamp-load_cplx_C"/>
</dbReference>
<feature type="compositionally biased region" description="Basic and acidic residues" evidence="13">
    <location>
        <begin position="193"/>
        <end position="205"/>
    </location>
</feature>
<reference evidence="15" key="2">
    <citation type="submission" date="2021-01" db="UniProtKB">
        <authorList>
            <consortium name="EnsemblMetazoa"/>
        </authorList>
    </citation>
    <scope>IDENTIFICATION</scope>
</reference>
<feature type="compositionally biased region" description="Basic and acidic residues" evidence="13">
    <location>
        <begin position="408"/>
        <end position="420"/>
    </location>
</feature>
<feature type="compositionally biased region" description="Basic and acidic residues" evidence="13">
    <location>
        <begin position="298"/>
        <end position="311"/>
    </location>
</feature>
<organism evidence="15 16">
    <name type="scientific">Strongylocentrotus purpuratus</name>
    <name type="common">Purple sea urchin</name>
    <dbReference type="NCBI Taxonomy" id="7668"/>
    <lineage>
        <taxon>Eukaryota</taxon>
        <taxon>Metazoa</taxon>
        <taxon>Echinodermata</taxon>
        <taxon>Eleutherozoa</taxon>
        <taxon>Echinozoa</taxon>
        <taxon>Echinoidea</taxon>
        <taxon>Euechinoidea</taxon>
        <taxon>Echinacea</taxon>
        <taxon>Camarodonta</taxon>
        <taxon>Echinidea</taxon>
        <taxon>Strongylocentrotidae</taxon>
        <taxon>Strongylocentrotus</taxon>
    </lineage>
</organism>
<evidence type="ECO:0000256" key="13">
    <source>
        <dbReference type="SAM" id="MobiDB-lite"/>
    </source>
</evidence>
<keyword evidence="6 12" id="KW-0547">Nucleotide-binding</keyword>
<dbReference type="Gene3D" id="1.20.272.10">
    <property type="match status" value="1"/>
</dbReference>
<feature type="region of interest" description="Disordered" evidence="13">
    <location>
        <begin position="1"/>
        <end position="315"/>
    </location>
</feature>
<evidence type="ECO:0000256" key="7">
    <source>
        <dbReference type="ARBA" id="ARBA00022840"/>
    </source>
</evidence>
<feature type="compositionally biased region" description="Basic residues" evidence="13">
    <location>
        <begin position="1039"/>
        <end position="1062"/>
    </location>
</feature>
<evidence type="ECO:0000256" key="1">
    <source>
        <dbReference type="ARBA" id="ARBA00004123"/>
    </source>
</evidence>
<feature type="compositionally biased region" description="Low complexity" evidence="13">
    <location>
        <begin position="173"/>
        <end position="190"/>
    </location>
</feature>
<feature type="compositionally biased region" description="Low complexity" evidence="13">
    <location>
        <begin position="443"/>
        <end position="471"/>
    </location>
</feature>
<dbReference type="SMART" id="SM00382">
    <property type="entry name" value="AAA"/>
    <property type="match status" value="1"/>
</dbReference>
<dbReference type="Pfam" id="PF00533">
    <property type="entry name" value="BRCT"/>
    <property type="match status" value="1"/>
</dbReference>
<comment type="subunit">
    <text evidence="11">Large subunit of the RFC complex, an heteropentameric complex consisting of RFC1 and four small subunits RFC2, RFC3, RFC4 and RFC5; the RFC complex interacts with PCNA and the interaction involves RFC1.</text>
</comment>
<dbReference type="PANTHER" id="PTHR23389:SF6">
    <property type="entry name" value="REPLICATION FACTOR C SUBUNIT 1"/>
    <property type="match status" value="1"/>
</dbReference>
<dbReference type="FunFam" id="1.20.272.10:FF:000005">
    <property type="entry name" value="Replication factor C subunit 1"/>
    <property type="match status" value="1"/>
</dbReference>
<comment type="function">
    <text evidence="10">Subunit of the replication factor C (RFC) complex which acts during elongation of primed DNA templates by DNA polymerases delta and epsilon, and is necessary for ATP-dependent loading of proliferating cell nuclear antigen (PCNA) onto primed DNA. This subunit binds to the primer-template junction. Binds the PO-B transcription element as well as other GA rich DNA sequences. Can bind single- or double-stranded DNA.</text>
</comment>
<dbReference type="GO" id="GO:0006260">
    <property type="term" value="P:DNA replication"/>
    <property type="evidence" value="ECO:0007669"/>
    <property type="project" value="UniProtKB-KW"/>
</dbReference>
<evidence type="ECO:0000256" key="4">
    <source>
        <dbReference type="ARBA" id="ARBA00022553"/>
    </source>
</evidence>
<dbReference type="InterPro" id="IPR027417">
    <property type="entry name" value="P-loop_NTPase"/>
</dbReference>
<dbReference type="SMART" id="SM00292">
    <property type="entry name" value="BRCT"/>
    <property type="match status" value="1"/>
</dbReference>
<dbReference type="FunFam" id="1.10.8.60:FF:000021">
    <property type="entry name" value="Replication factor C subunit 1"/>
    <property type="match status" value="1"/>
</dbReference>
<dbReference type="FunFam" id="3.40.50.10190:FF:000001">
    <property type="entry name" value="Replication factor C subunit 1"/>
    <property type="match status" value="1"/>
</dbReference>
<dbReference type="GO" id="GO:0005634">
    <property type="term" value="C:nucleus"/>
    <property type="evidence" value="ECO:0007669"/>
    <property type="project" value="UniProtKB-SubCell"/>
</dbReference>
<dbReference type="RefSeq" id="XP_030830291.1">
    <property type="nucleotide sequence ID" value="XM_030974431.1"/>
</dbReference>
<dbReference type="CTD" id="5981"/>
<keyword evidence="8" id="KW-0238">DNA-binding</keyword>